<sequence length="148" mass="15433">MSLPLSNQAQPAGAGRWLAALASAMLTGLACGGLWALASLYSQRPLAWLAVVIGAWLAGLGRHWQWPRGPHLTVLAMLACALAIIARLVLLAVLVLSCTLGTGLREVLAHAGGGLLLQVIGLQLDRVSVLYYAAGLIVAAMMARRMSA</sequence>
<feature type="transmembrane region" description="Helical" evidence="1">
    <location>
        <begin position="17"/>
        <end position="38"/>
    </location>
</feature>
<dbReference type="OrthoDB" id="5959462at2"/>
<dbReference type="RefSeq" id="WP_014401777.1">
    <property type="nucleotide sequence ID" value="NC_017033.1"/>
</dbReference>
<dbReference type="AlphaFoldDB" id="H8L2D7"/>
<dbReference type="HOGENOM" id="CLU_1783801_0_0_6"/>
<dbReference type="Proteomes" id="UP000005234">
    <property type="component" value="Chromosome"/>
</dbReference>
<dbReference type="EMBL" id="CP003350">
    <property type="protein sequence ID" value="AFC84771.1"/>
    <property type="molecule type" value="Genomic_DNA"/>
</dbReference>
<evidence type="ECO:0000256" key="1">
    <source>
        <dbReference type="SAM" id="Phobius"/>
    </source>
</evidence>
<feature type="transmembrane region" description="Helical" evidence="1">
    <location>
        <begin position="45"/>
        <end position="66"/>
    </location>
</feature>
<protein>
    <submittedName>
        <fullName evidence="2">Uncharacterized protein</fullName>
    </submittedName>
</protein>
<keyword evidence="3" id="KW-1185">Reference proteome</keyword>
<organism evidence="2 3">
    <name type="scientific">Frateuria aurantia (strain ATCC 33424 / DSM 6220 / KCTC 2777 / LMG 1558 / NBRC 3245 / NCIMB 13370)</name>
    <name type="common">Acetobacter aurantius</name>
    <dbReference type="NCBI Taxonomy" id="767434"/>
    <lineage>
        <taxon>Bacteria</taxon>
        <taxon>Pseudomonadati</taxon>
        <taxon>Pseudomonadota</taxon>
        <taxon>Gammaproteobacteria</taxon>
        <taxon>Lysobacterales</taxon>
        <taxon>Rhodanobacteraceae</taxon>
        <taxon>Frateuria</taxon>
    </lineage>
</organism>
<feature type="transmembrane region" description="Helical" evidence="1">
    <location>
        <begin position="72"/>
        <end position="95"/>
    </location>
</feature>
<name>H8L2D7_FRAAD</name>
<evidence type="ECO:0000313" key="2">
    <source>
        <dbReference type="EMBL" id="AFC84771.1"/>
    </source>
</evidence>
<keyword evidence="1" id="KW-0472">Membrane</keyword>
<accession>H8L2D7</accession>
<reference evidence="2" key="1">
    <citation type="submission" date="2012-02" db="EMBL/GenBank/DDBJ databases">
        <title>The complete genome of Frateuria aurantia DSM 6220.</title>
        <authorList>
            <consortium name="US DOE Joint Genome Institute (JGI-PGF)"/>
            <person name="Lucas S."/>
            <person name="Copeland A."/>
            <person name="Lapidus A."/>
            <person name="Glavina del Rio T."/>
            <person name="Dalin E."/>
            <person name="Tice H."/>
            <person name="Bruce D."/>
            <person name="Goodwin L."/>
            <person name="Pitluck S."/>
            <person name="Peters L."/>
            <person name="Ovchinnikova G."/>
            <person name="Teshima H."/>
            <person name="Kyrpides N."/>
            <person name="Mavromatis K."/>
            <person name="Ivanova N."/>
            <person name="Brettin T."/>
            <person name="Detter J.C."/>
            <person name="Han C."/>
            <person name="Larimer F."/>
            <person name="Land M."/>
            <person name="Hauser L."/>
            <person name="Markowitz V."/>
            <person name="Cheng J.-F."/>
            <person name="Hugenholtz P."/>
            <person name="Woyke T."/>
            <person name="Wu D."/>
            <person name="Brambilla E."/>
            <person name="Klenk H.-P."/>
            <person name="Eisen J.A."/>
        </authorList>
    </citation>
    <scope>NUCLEOTIDE SEQUENCE</scope>
    <source>
        <strain evidence="2">DSM 6220</strain>
    </source>
</reference>
<gene>
    <name evidence="2" type="ordered locus">Fraau_0278</name>
</gene>
<dbReference type="KEGG" id="fau:Fraau_0278"/>
<keyword evidence="1" id="KW-1133">Transmembrane helix</keyword>
<evidence type="ECO:0000313" key="3">
    <source>
        <dbReference type="Proteomes" id="UP000005234"/>
    </source>
</evidence>
<proteinExistence type="predicted"/>
<dbReference type="STRING" id="767434.Fraau_0278"/>
<keyword evidence="1" id="KW-0812">Transmembrane</keyword>